<evidence type="ECO:0000313" key="2">
    <source>
        <dbReference type="Proteomes" id="UP000828941"/>
    </source>
</evidence>
<comment type="caution">
    <text evidence="1">The sequence shown here is derived from an EMBL/GenBank/DDBJ whole genome shotgun (WGS) entry which is preliminary data.</text>
</comment>
<organism evidence="1 2">
    <name type="scientific">Bauhinia variegata</name>
    <name type="common">Purple orchid tree</name>
    <name type="synonym">Phanera variegata</name>
    <dbReference type="NCBI Taxonomy" id="167791"/>
    <lineage>
        <taxon>Eukaryota</taxon>
        <taxon>Viridiplantae</taxon>
        <taxon>Streptophyta</taxon>
        <taxon>Embryophyta</taxon>
        <taxon>Tracheophyta</taxon>
        <taxon>Spermatophyta</taxon>
        <taxon>Magnoliopsida</taxon>
        <taxon>eudicotyledons</taxon>
        <taxon>Gunneridae</taxon>
        <taxon>Pentapetalae</taxon>
        <taxon>rosids</taxon>
        <taxon>fabids</taxon>
        <taxon>Fabales</taxon>
        <taxon>Fabaceae</taxon>
        <taxon>Cercidoideae</taxon>
        <taxon>Cercideae</taxon>
        <taxon>Bauhiniinae</taxon>
        <taxon>Bauhinia</taxon>
    </lineage>
</organism>
<protein>
    <submittedName>
        <fullName evidence="1">Uncharacterized protein</fullName>
    </submittedName>
</protein>
<proteinExistence type="predicted"/>
<evidence type="ECO:0000313" key="1">
    <source>
        <dbReference type="EMBL" id="KAI4354306.1"/>
    </source>
</evidence>
<gene>
    <name evidence="1" type="ORF">L6164_003180</name>
</gene>
<sequence>MVVLQGIVCAGKIGRVSKMQAHRYEGELLQTKELLCKVKEERNKAANKLKELKKFAERTNFRIHDKASTTRKFSESNLDELEVQLAEKETSKDNLKGSDGHAMMSSSDSKRRIQDLELELNRRKESEANMFDSLVTQTKQLEQSKILVEESKIQIASLVRKVEKLEDFASKNMTEPQNGLENDVFTKETRKGSQAEGQWAKEKSRSRAGQAIEKVGSVKVGNLHKEISLLKNELRIASEAEEISRKALDDLALALKEVATEANQVKKKLTMSQLELVQSKEETESLRVLLKTTEDNYKELLEKKRKETDVYKNTNERLRSEAEESVLSWNAKETEFVNCIKSTEEEKSAARKKTSQLLESLTVAESKCKEAKGENQKLRDILKQALNEANVAKEAAGIARAENAELKDRLIHKEEALSMIAQENEILKINEAASLEEIKELKRLLAEATEKDQMKNEEKEKSFTKEPNKEGRRAKLQSALEYKETKDSKNLLSRGFSFNFRDFIISNKQHKEGDVHETSETDDDALKGSIFDEVSSLDLSPPPEMESLNAEDFDQLYETPFDDMENDRNSRKKGALLRRFGDLLKRKGYHNKKEPPSIE</sequence>
<name>A0ACB9Q0J5_BAUVA</name>
<dbReference type="Proteomes" id="UP000828941">
    <property type="component" value="Chromosome 2"/>
</dbReference>
<dbReference type="EMBL" id="CM039427">
    <property type="protein sequence ID" value="KAI4354306.1"/>
    <property type="molecule type" value="Genomic_DNA"/>
</dbReference>
<reference evidence="1 2" key="1">
    <citation type="journal article" date="2022" name="DNA Res.">
        <title>Chromosomal-level genome assembly of the orchid tree Bauhinia variegata (Leguminosae; Cercidoideae) supports the allotetraploid origin hypothesis of Bauhinia.</title>
        <authorList>
            <person name="Zhong Y."/>
            <person name="Chen Y."/>
            <person name="Zheng D."/>
            <person name="Pang J."/>
            <person name="Liu Y."/>
            <person name="Luo S."/>
            <person name="Meng S."/>
            <person name="Qian L."/>
            <person name="Wei D."/>
            <person name="Dai S."/>
            <person name="Zhou R."/>
        </authorList>
    </citation>
    <scope>NUCLEOTIDE SEQUENCE [LARGE SCALE GENOMIC DNA]</scope>
    <source>
        <strain evidence="1">BV-YZ2020</strain>
    </source>
</reference>
<keyword evidence="2" id="KW-1185">Reference proteome</keyword>
<accession>A0ACB9Q0J5</accession>